<dbReference type="SMART" id="SM00369">
    <property type="entry name" value="LRR_TYP"/>
    <property type="match status" value="2"/>
</dbReference>
<keyword evidence="3" id="KW-0433">Leucine-rich repeat</keyword>
<dbReference type="InterPro" id="IPR003591">
    <property type="entry name" value="Leu-rich_rpt_typical-subtyp"/>
</dbReference>
<keyword evidence="4" id="KW-0677">Repeat</keyword>
<keyword evidence="6" id="KW-0832">Ubl conjugation</keyword>
<keyword evidence="5" id="KW-0843">Virulence</keyword>
<dbReference type="EMBL" id="WKEU01000082">
    <property type="protein sequence ID" value="MCF5064763.1"/>
    <property type="molecule type" value="Genomic_DNA"/>
</dbReference>
<accession>A0A9Q3ZV53</accession>
<dbReference type="SUPFAM" id="SSF52058">
    <property type="entry name" value="L domain-like"/>
    <property type="match status" value="1"/>
</dbReference>
<evidence type="ECO:0000256" key="6">
    <source>
        <dbReference type="PROSITE-ProRule" id="PRU01398"/>
    </source>
</evidence>
<comment type="PTM">
    <text evidence="6">Ubiquitinated in the presence of host E1 ubiquitin-activating enzyme, E2 ubiquitin-conjugating enzyme and ubiquitin.</text>
</comment>
<dbReference type="Pfam" id="PF14496">
    <property type="entry name" value="NEL"/>
    <property type="match status" value="1"/>
</dbReference>
<dbReference type="InterPro" id="IPR001611">
    <property type="entry name" value="Leu-rich_rpt"/>
</dbReference>
<feature type="compositionally biased region" description="Polar residues" evidence="7">
    <location>
        <begin position="1013"/>
        <end position="1025"/>
    </location>
</feature>
<dbReference type="GO" id="GO:0016567">
    <property type="term" value="P:protein ubiquitination"/>
    <property type="evidence" value="ECO:0007669"/>
    <property type="project" value="InterPro"/>
</dbReference>
<dbReference type="Proteomes" id="UP000814207">
    <property type="component" value="Unassembled WGS sequence"/>
</dbReference>
<evidence type="ECO:0000256" key="2">
    <source>
        <dbReference type="ARBA" id="ARBA00012483"/>
    </source>
</evidence>
<protein>
    <recommendedName>
        <fullName evidence="2">RING-type E3 ubiquitin transferase</fullName>
        <ecNumber evidence="2">2.3.2.27</ecNumber>
    </recommendedName>
</protein>
<comment type="similarity">
    <text evidence="6">Belongs to the LRR-containing bacterial E3 ligase family.</text>
</comment>
<comment type="catalytic activity">
    <reaction evidence="1">
        <text>S-ubiquitinyl-[E2 ubiquitin-conjugating enzyme]-L-cysteine + [acceptor protein]-L-lysine = [E2 ubiquitin-conjugating enzyme]-L-cysteine + N(6)-ubiquitinyl-[acceptor protein]-L-lysine.</text>
        <dbReference type="EC" id="2.3.2.27"/>
    </reaction>
</comment>
<keyword evidence="6" id="KW-0833">Ubl conjugation pathway</keyword>
<evidence type="ECO:0000313" key="9">
    <source>
        <dbReference type="EMBL" id="MCF5064763.1"/>
    </source>
</evidence>
<keyword evidence="6" id="KW-1035">Host cytoplasm</keyword>
<evidence type="ECO:0000259" key="8">
    <source>
        <dbReference type="PROSITE" id="PS52053"/>
    </source>
</evidence>
<evidence type="ECO:0000313" key="10">
    <source>
        <dbReference type="Proteomes" id="UP000814207"/>
    </source>
</evidence>
<evidence type="ECO:0000256" key="5">
    <source>
        <dbReference type="ARBA" id="ARBA00023026"/>
    </source>
</evidence>
<evidence type="ECO:0000256" key="4">
    <source>
        <dbReference type="ARBA" id="ARBA00022737"/>
    </source>
</evidence>
<proteinExistence type="inferred from homology"/>
<dbReference type="Gene3D" id="1.20.58.360">
    <property type="entry name" value="Shigella T3SS effector IpaH defines"/>
    <property type="match status" value="1"/>
</dbReference>
<dbReference type="GO" id="GO:0005576">
    <property type="term" value="C:extracellular region"/>
    <property type="evidence" value="ECO:0007669"/>
    <property type="project" value="UniProtKB-UniRule"/>
</dbReference>
<evidence type="ECO:0000256" key="1">
    <source>
        <dbReference type="ARBA" id="ARBA00000900"/>
    </source>
</evidence>
<evidence type="ECO:0000256" key="3">
    <source>
        <dbReference type="ARBA" id="ARBA00022614"/>
    </source>
</evidence>
<dbReference type="PROSITE" id="PS52053">
    <property type="entry name" value="NEL"/>
    <property type="match status" value="1"/>
</dbReference>
<organism evidence="9 10">
    <name type="scientific">Pseudomonas syringae</name>
    <dbReference type="NCBI Taxonomy" id="317"/>
    <lineage>
        <taxon>Bacteria</taxon>
        <taxon>Pseudomonadati</taxon>
        <taxon>Pseudomonadota</taxon>
        <taxon>Gammaproteobacteria</taxon>
        <taxon>Pseudomonadales</taxon>
        <taxon>Pseudomonadaceae</taxon>
        <taxon>Pseudomonas</taxon>
    </lineage>
</organism>
<dbReference type="GO" id="GO:0061630">
    <property type="term" value="F:ubiquitin protein ligase activity"/>
    <property type="evidence" value="ECO:0007669"/>
    <property type="project" value="UniProtKB-EC"/>
</dbReference>
<dbReference type="EC" id="2.3.2.27" evidence="2"/>
<dbReference type="GO" id="GO:0005737">
    <property type="term" value="C:cytoplasm"/>
    <property type="evidence" value="ECO:0007669"/>
    <property type="project" value="TreeGrafter"/>
</dbReference>
<dbReference type="InterPro" id="IPR029487">
    <property type="entry name" value="NEL_dom"/>
</dbReference>
<gene>
    <name evidence="9" type="ORF">GIW73_17655</name>
</gene>
<dbReference type="PANTHER" id="PTHR15454">
    <property type="entry name" value="NISCHARIN RELATED"/>
    <property type="match status" value="1"/>
</dbReference>
<keyword evidence="6" id="KW-0964">Secreted</keyword>
<feature type="active site" description="Glycyl thioester intermediate" evidence="6">
    <location>
        <position position="1443"/>
    </location>
</feature>
<dbReference type="Pfam" id="PF20178">
    <property type="entry name" value="ToxA_N"/>
    <property type="match status" value="1"/>
</dbReference>
<dbReference type="Pfam" id="PF13855">
    <property type="entry name" value="LRR_8"/>
    <property type="match status" value="1"/>
</dbReference>
<evidence type="ECO:0000256" key="7">
    <source>
        <dbReference type="SAM" id="MobiDB-lite"/>
    </source>
</evidence>
<sequence>MPDPLAPPPADDFQGVHKQHLKNALPQWIKTASGVRVQALKDTPRHTARPYPQASNHPQIKAAVTAQWHSQNSLDQTFRDLNNLHAFAEPLLKNALINYGEIDVKSTFIRLYSKANLAWWVHDSTEGVTSRTVSLLDAALHNFAGAERFVDHAFLSAEDPRGQRDILTLRHRNTGAVLTAEHFKGICRALDIGARYQVQLKEALGFNDRACARALRLAVIANQKNALSVAAHLALAKGDIQQDAHTAMLQLIADQAAYLDGRRLTPYTLSLMDIALTGIVVFCPSPDSPLHLGRLLAYVPEDPEHPLKEYPSPAAFMQELTRQLRDTPRYQLFFSQFVAQAQRGYFFADLNARLSQVRWHQKAATDPGPTWKDTPVDRPNLQFRLLDIADDYQNRSSVSSDNDLWNNQYRRKLNKVLNDAQELAVSTALADRHARWAWWDNLEKILSDILNAALLVITPFVPVLGELMLAYTAYQLADEVFEGIVDWSEGQGLEATQHLLDVLGSIEQFALFAAGSALGSLARVKLSAFVEGLKPVEMPDGTQRLWNPDLAPYALKNIELPPGAKPDSRGLHQHQGKQILPLNNTHYEVRTMDDNGPHRIPHPERPHAYAPKVVFNEHGAFVHEADQPRSWDSTTLMRRLGQRTQPFSDIELRQIRRVSATDDDTLRGVYLYNQPPPPLLEATFKRYEAWQVAKDAVETLRTGKPLPPDPSSAWFEQTVTELPGWPENTALQVFTRADLTGDSRTYSKPGATPTATLHISLGEVMAGELPQRVLGFLDDTAVGTLLGRDVPGAERVQALRDQLADYVKTQTEDISTYVQQIKDQSSDPFVRLLRQSLPDLDAGLAHTVIQAATPAEREAMGEQHLPLRLLNQAQELSFAADANQAYAGFYAPWPVTPGTERMALNTLKLHSDAFADLHLQIRDQTLDGPLRCEFGPENASQRRILVRKNHLGYEVFDQTRQRLNGLNDLYESLLHAVPVPGRKPGQGAELKRWLMEKLHALAERRRVLAKPPQRTTASRETSQLLSGPGASRHQPTAAQTQVAHSREVMQLLFPSMSEQQLQRFIDNIGTEQLRTVLNQLTDEKHWLRTTLETWKRAPGQHPKDSRAYRADKAARHFVADKLYRCWEDRMAEHTDAWGHVQQGAELDLRGIALPERLPDLRRGFRHVTRLVMTYSNFSEAHSDFLLGFPALRSLDLSHNQLDEFPTAIGDMRFLKHLDLSDNLIELDATDKRRLANLRRMEHLVLENNPLHLAPDISRMPNLRSLLLSRTRISTWPEGVFSRAVGRDFLLDLRGNRIEWVPEFPAGSPQAETVARTRLDRSALPNEQRLRFESYRLAAGLDPNRTYDPRGDSSYWLEAMDPQLHDYRKLLWDKLEQEHGSQGLFEVIKSLELHDPAQTLEDQQRLQVNRTELTQRVWQLILAANVDTPLRETLFKLSSFPGLCADGGAQIFNNMGIEVLATEAQRYSFSDRERADRLVTLAKGRAHLRQLEKIIQADIAQRLKPVDQGGLGQRLRADMRDGVPGEVDEVEVYLAYQTSLAAKLDLPWLSDHMLYRLTANVRQEQIDTAYATVLELSEGDGLVNQMLLEPYWEQYLRDSHDREYRDNEQRYTEQFFKLDELQEAQAQWAGSQDLDPVQKAALKQRLKRLADELEVPESVVFSGNDMSDDVYNRLLNDLGYSEKQWLRRLTREALANATGLSNRRVIEPTHL</sequence>
<dbReference type="InterPro" id="IPR046673">
    <property type="entry name" value="ToxA_N"/>
</dbReference>
<dbReference type="InterPro" id="IPR032675">
    <property type="entry name" value="LRR_dom_sf"/>
</dbReference>
<keyword evidence="6" id="KW-0808">Transferase</keyword>
<comment type="caution">
    <text evidence="9">The sequence shown here is derived from an EMBL/GenBank/DDBJ whole genome shotgun (WGS) entry which is preliminary data.</text>
</comment>
<dbReference type="Gene3D" id="3.80.10.10">
    <property type="entry name" value="Ribonuclease Inhibitor"/>
    <property type="match status" value="1"/>
</dbReference>
<reference evidence="9" key="1">
    <citation type="submission" date="2019-11" db="EMBL/GenBank/DDBJ databases">
        <title>Epiphytic Pseudomonas syringae from cherry orchards.</title>
        <authorList>
            <person name="Hulin M.T."/>
        </authorList>
    </citation>
    <scope>NUCLEOTIDE SEQUENCE</scope>
    <source>
        <strain evidence="9">PA-6-9A</strain>
    </source>
</reference>
<feature type="region of interest" description="Disordered" evidence="7">
    <location>
        <begin position="1007"/>
        <end position="1040"/>
    </location>
</feature>
<feature type="domain" description="NEL" evidence="8">
    <location>
        <begin position="1347"/>
        <end position="1672"/>
    </location>
</feature>
<name>A0A9Q3ZV53_PSESX</name>